<dbReference type="AlphaFoldDB" id="A0A7X0H3T1"/>
<evidence type="ECO:0000313" key="3">
    <source>
        <dbReference type="Proteomes" id="UP000541810"/>
    </source>
</evidence>
<accession>A0A7X0H3T1</accession>
<evidence type="ECO:0000256" key="1">
    <source>
        <dbReference type="SAM" id="MobiDB-lite"/>
    </source>
</evidence>
<keyword evidence="3" id="KW-1185">Reference proteome</keyword>
<reference evidence="2 3" key="1">
    <citation type="submission" date="2020-08" db="EMBL/GenBank/DDBJ databases">
        <title>Genomic Encyclopedia of Type Strains, Phase IV (KMG-IV): sequencing the most valuable type-strain genomes for metagenomic binning, comparative biology and taxonomic classification.</title>
        <authorList>
            <person name="Goeker M."/>
        </authorList>
    </citation>
    <scope>NUCLEOTIDE SEQUENCE [LARGE SCALE GENOMIC DNA]</scope>
    <source>
        <strain evidence="2 3">DSM 103725</strain>
    </source>
</reference>
<name>A0A7X0H3T1_9BACT</name>
<dbReference type="EMBL" id="JACHGY010000001">
    <property type="protein sequence ID" value="MBB6428563.1"/>
    <property type="molecule type" value="Genomic_DNA"/>
</dbReference>
<gene>
    <name evidence="2" type="ORF">HNQ40_000369</name>
</gene>
<sequence>MSKFPHESDFEAINQYLDGLMSAEDREQFERRLEAEPDLAALLEQFTKYEQAEAGWLAQDAHAASDAVMKAIAAEQAGVEPGQAPPSLRLAGSDTAPAAQDTPPAKRSTSSVWAQALKIAACIAVVTTVYLAGQWLSPWDSDPRLRAGEMYAMLEESGFVAPRTCSPEQFPVEMQNAVGVSLAFAPDVPQVELLGWSYPASLGGEVLSKDEIILMAKVEGENVAVVIDQADQARRLRGSRSAGLEVHKEEIQGLVFYEVTPFDTPKILPLIQPTDGP</sequence>
<dbReference type="Proteomes" id="UP000541810">
    <property type="component" value="Unassembled WGS sequence"/>
</dbReference>
<feature type="compositionally biased region" description="Low complexity" evidence="1">
    <location>
        <begin position="94"/>
        <end position="105"/>
    </location>
</feature>
<protein>
    <submittedName>
        <fullName evidence="2">Anti-sigma factor RsiW</fullName>
    </submittedName>
</protein>
<organism evidence="2 3">
    <name type="scientific">Algisphaera agarilytica</name>
    <dbReference type="NCBI Taxonomy" id="1385975"/>
    <lineage>
        <taxon>Bacteria</taxon>
        <taxon>Pseudomonadati</taxon>
        <taxon>Planctomycetota</taxon>
        <taxon>Phycisphaerae</taxon>
        <taxon>Phycisphaerales</taxon>
        <taxon>Phycisphaeraceae</taxon>
        <taxon>Algisphaera</taxon>
    </lineage>
</organism>
<proteinExistence type="predicted"/>
<feature type="region of interest" description="Disordered" evidence="1">
    <location>
        <begin position="77"/>
        <end position="107"/>
    </location>
</feature>
<dbReference type="RefSeq" id="WP_184675819.1">
    <property type="nucleotide sequence ID" value="NZ_JACHGY010000001.1"/>
</dbReference>
<comment type="caution">
    <text evidence="2">The sequence shown here is derived from an EMBL/GenBank/DDBJ whole genome shotgun (WGS) entry which is preliminary data.</text>
</comment>
<evidence type="ECO:0000313" key="2">
    <source>
        <dbReference type="EMBL" id="MBB6428563.1"/>
    </source>
</evidence>